<name>A0A7H0HDC5_9BURK</name>
<evidence type="ECO:0000256" key="1">
    <source>
        <dbReference type="ARBA" id="ARBA00001974"/>
    </source>
</evidence>
<reference evidence="15 16" key="1">
    <citation type="submission" date="2020-08" db="EMBL/GenBank/DDBJ databases">
        <title>Genome sequence of Acidovorax monticola KACC 19171T.</title>
        <authorList>
            <person name="Hyun D.-W."/>
            <person name="Bae J.-W."/>
        </authorList>
    </citation>
    <scope>NUCLEOTIDE SEQUENCE [LARGE SCALE GENOMIC DNA]</scope>
    <source>
        <strain evidence="15 16">KACC 19171</strain>
    </source>
</reference>
<organism evidence="15 16">
    <name type="scientific">Paenacidovorax monticola</name>
    <dbReference type="NCBI Taxonomy" id="1926868"/>
    <lineage>
        <taxon>Bacteria</taxon>
        <taxon>Pseudomonadati</taxon>
        <taxon>Pseudomonadota</taxon>
        <taxon>Betaproteobacteria</taxon>
        <taxon>Burkholderiales</taxon>
        <taxon>Comamonadaceae</taxon>
        <taxon>Paenacidovorax</taxon>
    </lineage>
</organism>
<evidence type="ECO:0000256" key="9">
    <source>
        <dbReference type="ARBA" id="ARBA00023002"/>
    </source>
</evidence>
<evidence type="ECO:0000313" key="16">
    <source>
        <dbReference type="Proteomes" id="UP000516057"/>
    </source>
</evidence>
<keyword evidence="9" id="KW-0560">Oxidoreductase</keyword>
<dbReference type="GO" id="GO:0016491">
    <property type="term" value="F:oxidoreductase activity"/>
    <property type="evidence" value="ECO:0007669"/>
    <property type="project" value="UniProtKB-KW"/>
</dbReference>
<dbReference type="Proteomes" id="UP000516057">
    <property type="component" value="Chromosome"/>
</dbReference>
<dbReference type="SUPFAM" id="SSF63380">
    <property type="entry name" value="Riboflavin synthase domain-like"/>
    <property type="match status" value="1"/>
</dbReference>
<accession>A0A7H0HDC5</accession>
<dbReference type="CDD" id="cd06198">
    <property type="entry name" value="FNR_like_3"/>
    <property type="match status" value="1"/>
</dbReference>
<keyword evidence="12 13" id="KW-0472">Membrane</keyword>
<evidence type="ECO:0000256" key="8">
    <source>
        <dbReference type="ARBA" id="ARBA00022989"/>
    </source>
</evidence>
<gene>
    <name evidence="15" type="ORF">H9L24_16245</name>
</gene>
<evidence type="ECO:0000256" key="2">
    <source>
        <dbReference type="ARBA" id="ARBA00004141"/>
    </source>
</evidence>
<dbReference type="InterPro" id="IPR039261">
    <property type="entry name" value="FNR_nucleotide-bd"/>
</dbReference>
<evidence type="ECO:0000313" key="15">
    <source>
        <dbReference type="EMBL" id="QNP58541.1"/>
    </source>
</evidence>
<dbReference type="GO" id="GO:0051537">
    <property type="term" value="F:2 iron, 2 sulfur cluster binding"/>
    <property type="evidence" value="ECO:0007669"/>
    <property type="project" value="UniProtKB-KW"/>
</dbReference>
<keyword evidence="4 13" id="KW-0812">Transmembrane</keyword>
<evidence type="ECO:0000256" key="10">
    <source>
        <dbReference type="ARBA" id="ARBA00023004"/>
    </source>
</evidence>
<proteinExistence type="predicted"/>
<keyword evidence="16" id="KW-1185">Reference proteome</keyword>
<evidence type="ECO:0000256" key="5">
    <source>
        <dbReference type="ARBA" id="ARBA00022714"/>
    </source>
</evidence>
<dbReference type="GO" id="GO:0050660">
    <property type="term" value="F:flavin adenine dinucleotide binding"/>
    <property type="evidence" value="ECO:0007669"/>
    <property type="project" value="TreeGrafter"/>
</dbReference>
<evidence type="ECO:0000256" key="13">
    <source>
        <dbReference type="SAM" id="Phobius"/>
    </source>
</evidence>
<dbReference type="KEGG" id="amon:H9L24_16245"/>
<dbReference type="InterPro" id="IPR017927">
    <property type="entry name" value="FAD-bd_FR_type"/>
</dbReference>
<keyword evidence="10" id="KW-0408">Iron</keyword>
<feature type="domain" description="FAD-binding FR-type" evidence="14">
    <location>
        <begin position="223"/>
        <end position="331"/>
    </location>
</feature>
<dbReference type="InterPro" id="IPR013112">
    <property type="entry name" value="FAD-bd_8"/>
</dbReference>
<dbReference type="RefSeq" id="WP_187735528.1">
    <property type="nucleotide sequence ID" value="NZ_CP060790.1"/>
</dbReference>
<evidence type="ECO:0000256" key="11">
    <source>
        <dbReference type="ARBA" id="ARBA00023014"/>
    </source>
</evidence>
<evidence type="ECO:0000256" key="3">
    <source>
        <dbReference type="ARBA" id="ARBA00022630"/>
    </source>
</evidence>
<keyword evidence="5" id="KW-0001">2Fe-2S</keyword>
<evidence type="ECO:0000256" key="12">
    <source>
        <dbReference type="ARBA" id="ARBA00023136"/>
    </source>
</evidence>
<keyword evidence="3" id="KW-0285">Flavoprotein</keyword>
<keyword evidence="7" id="KW-0274">FAD</keyword>
<dbReference type="InterPro" id="IPR050415">
    <property type="entry name" value="MRET"/>
</dbReference>
<dbReference type="PRINTS" id="PR00409">
    <property type="entry name" value="PHDIOXRDTASE"/>
</dbReference>
<dbReference type="Pfam" id="PF01794">
    <property type="entry name" value="Ferric_reduct"/>
    <property type="match status" value="1"/>
</dbReference>
<evidence type="ECO:0000259" key="14">
    <source>
        <dbReference type="PROSITE" id="PS51384"/>
    </source>
</evidence>
<evidence type="ECO:0000256" key="4">
    <source>
        <dbReference type="ARBA" id="ARBA00022692"/>
    </source>
</evidence>
<evidence type="ECO:0000256" key="6">
    <source>
        <dbReference type="ARBA" id="ARBA00022723"/>
    </source>
</evidence>
<dbReference type="EMBL" id="CP060790">
    <property type="protein sequence ID" value="QNP58541.1"/>
    <property type="molecule type" value="Genomic_DNA"/>
</dbReference>
<protein>
    <submittedName>
        <fullName evidence="15">Ferric reductase-like transmembrane domain-containing protein</fullName>
    </submittedName>
</protein>
<dbReference type="GO" id="GO:0046872">
    <property type="term" value="F:metal ion binding"/>
    <property type="evidence" value="ECO:0007669"/>
    <property type="project" value="UniProtKB-KW"/>
</dbReference>
<dbReference type="GO" id="GO:0016020">
    <property type="term" value="C:membrane"/>
    <property type="evidence" value="ECO:0007669"/>
    <property type="project" value="UniProtKB-SubCell"/>
</dbReference>
<feature type="transmembrane region" description="Helical" evidence="13">
    <location>
        <begin position="199"/>
        <end position="217"/>
    </location>
</feature>
<dbReference type="SUPFAM" id="SSF52343">
    <property type="entry name" value="Ferredoxin reductase-like, C-terminal NADP-linked domain"/>
    <property type="match status" value="1"/>
</dbReference>
<dbReference type="Gene3D" id="3.40.50.80">
    <property type="entry name" value="Nucleotide-binding domain of ferredoxin-NADP reductase (FNR) module"/>
    <property type="match status" value="1"/>
</dbReference>
<dbReference type="PANTHER" id="PTHR47354:SF8">
    <property type="entry name" value="1,2-PHENYLACETYL-COA EPOXIDASE, SUBUNIT E"/>
    <property type="match status" value="1"/>
</dbReference>
<keyword evidence="11" id="KW-0411">Iron-sulfur</keyword>
<dbReference type="AlphaFoldDB" id="A0A7H0HDC5"/>
<dbReference type="InterPro" id="IPR017938">
    <property type="entry name" value="Riboflavin_synthase-like_b-brl"/>
</dbReference>
<dbReference type="Pfam" id="PF08022">
    <property type="entry name" value="FAD_binding_8"/>
    <property type="match status" value="1"/>
</dbReference>
<evidence type="ECO:0000256" key="7">
    <source>
        <dbReference type="ARBA" id="ARBA00022827"/>
    </source>
</evidence>
<feature type="transmembrane region" description="Helical" evidence="13">
    <location>
        <begin position="143"/>
        <end position="161"/>
    </location>
</feature>
<dbReference type="PANTHER" id="PTHR47354">
    <property type="entry name" value="NADH OXIDOREDUCTASE HCR"/>
    <property type="match status" value="1"/>
</dbReference>
<keyword evidence="8 13" id="KW-1133">Transmembrane helix</keyword>
<dbReference type="InterPro" id="IPR013130">
    <property type="entry name" value="Fe3_Rdtase_TM_dom"/>
</dbReference>
<keyword evidence="6" id="KW-0479">Metal-binding</keyword>
<feature type="transmembrane region" description="Helical" evidence="13">
    <location>
        <begin position="84"/>
        <end position="104"/>
    </location>
</feature>
<sequence>MRVPLALGAWLLGIALAWMAALPPEGGVWALVDAQGAASGAWMLRQHALYLSGLWSIGLMSLVMVLALRLPLLERPLGGMDQVYRLHKWAGIGAGITAIAHWAAKESSGWIKDLWGSAGRPARDALVPWLADGRHLAKDLGEWAFYLLLGMLLFTLWQRLLPYRRWRIVHRAMPVLYLLLAFHAAVLTPLAFWVQPLGLLLGALLALGSLAALWSLAGRIGRGRRHAARVHAVRALGEDGAAPLEVICAMPPTWPGHRAGQFVFARFDRAEGAHPFTIASAPGALGHSADGEPLLRLVIKPLGDYTRSLHQRLRAGQGVRIEGPYGHFDGRARAGREQLWVAGGVGVTPFLALLEARQPGATAQGAPVQMHYCTRDTRNDALLPRLRALCERAQPPVRLTVHGEAQGQRLAPQDLRPATAGPVDLWFCGPRGLGQALRRHTRRMGRWRLRQESFAMR</sequence>
<feature type="transmembrane region" description="Helical" evidence="13">
    <location>
        <begin position="50"/>
        <end position="72"/>
    </location>
</feature>
<comment type="subcellular location">
    <subcellularLocation>
        <location evidence="2">Membrane</location>
        <topology evidence="2">Multi-pass membrane protein</topology>
    </subcellularLocation>
</comment>
<dbReference type="PROSITE" id="PS51384">
    <property type="entry name" value="FAD_FR"/>
    <property type="match status" value="1"/>
</dbReference>
<feature type="transmembrane region" description="Helical" evidence="13">
    <location>
        <begin position="173"/>
        <end position="193"/>
    </location>
</feature>
<comment type="cofactor">
    <cofactor evidence="1">
        <name>FAD</name>
        <dbReference type="ChEBI" id="CHEBI:57692"/>
    </cofactor>
</comment>
<dbReference type="Gene3D" id="2.40.30.10">
    <property type="entry name" value="Translation factors"/>
    <property type="match status" value="1"/>
</dbReference>